<sequence length="157" mass="17501">MFYPRASIRPSPVLLLPAFPSQLGCRFAFPFQPSSISTSASILNFNTSANATSSSLTEALPLSELGRDDYFCVDPSSLSVEQLSEYKREMTKLIETEQNNLDRTLIDAANRINAYRQGVVLAQETIKNNNAHPIVVPQSTFLPNFRYDADGETLLFF</sequence>
<dbReference type="EMBL" id="CAJNOQ010000569">
    <property type="protein sequence ID" value="CAF0815701.1"/>
    <property type="molecule type" value="Genomic_DNA"/>
</dbReference>
<dbReference type="AlphaFoldDB" id="A0A813TPZ0"/>
<dbReference type="EMBL" id="CAJOBC010000569">
    <property type="protein sequence ID" value="CAF3601766.1"/>
    <property type="molecule type" value="Genomic_DNA"/>
</dbReference>
<evidence type="ECO:0000313" key="3">
    <source>
        <dbReference type="Proteomes" id="UP000663829"/>
    </source>
</evidence>
<organism evidence="1 3">
    <name type="scientific">Didymodactylos carnosus</name>
    <dbReference type="NCBI Taxonomy" id="1234261"/>
    <lineage>
        <taxon>Eukaryota</taxon>
        <taxon>Metazoa</taxon>
        <taxon>Spiralia</taxon>
        <taxon>Gnathifera</taxon>
        <taxon>Rotifera</taxon>
        <taxon>Eurotatoria</taxon>
        <taxon>Bdelloidea</taxon>
        <taxon>Philodinida</taxon>
        <taxon>Philodinidae</taxon>
        <taxon>Didymodactylos</taxon>
    </lineage>
</organism>
<comment type="caution">
    <text evidence="1">The sequence shown here is derived from an EMBL/GenBank/DDBJ whole genome shotgun (WGS) entry which is preliminary data.</text>
</comment>
<gene>
    <name evidence="1" type="ORF">GPM918_LOCUS4274</name>
    <name evidence="2" type="ORF">SRO942_LOCUS4275</name>
</gene>
<dbReference type="Proteomes" id="UP000663829">
    <property type="component" value="Unassembled WGS sequence"/>
</dbReference>
<reference evidence="1" key="1">
    <citation type="submission" date="2021-02" db="EMBL/GenBank/DDBJ databases">
        <authorList>
            <person name="Nowell W R."/>
        </authorList>
    </citation>
    <scope>NUCLEOTIDE SEQUENCE</scope>
</reference>
<evidence type="ECO:0000313" key="2">
    <source>
        <dbReference type="EMBL" id="CAF3601766.1"/>
    </source>
</evidence>
<dbReference type="OrthoDB" id="9992402at2759"/>
<keyword evidence="3" id="KW-1185">Reference proteome</keyword>
<proteinExistence type="predicted"/>
<accession>A0A813TPZ0</accession>
<protein>
    <submittedName>
        <fullName evidence="1">Uncharacterized protein</fullName>
    </submittedName>
</protein>
<name>A0A813TPZ0_9BILA</name>
<dbReference type="Proteomes" id="UP000681722">
    <property type="component" value="Unassembled WGS sequence"/>
</dbReference>
<evidence type="ECO:0000313" key="1">
    <source>
        <dbReference type="EMBL" id="CAF0815701.1"/>
    </source>
</evidence>